<dbReference type="EC" id="3.5.1.28" evidence="2"/>
<name>A0A7M2WUJ2_9BACT</name>
<evidence type="ECO:0000313" key="6">
    <source>
        <dbReference type="EMBL" id="QOV89166.1"/>
    </source>
</evidence>
<dbReference type="InterPro" id="IPR036505">
    <property type="entry name" value="Amidase/PGRP_sf"/>
</dbReference>
<dbReference type="SUPFAM" id="SSF55846">
    <property type="entry name" value="N-acetylmuramoyl-L-alanine amidase-like"/>
    <property type="match status" value="1"/>
</dbReference>
<dbReference type="InterPro" id="IPR002502">
    <property type="entry name" value="Amidase_domain"/>
</dbReference>
<sequence>MNPSSQPWRHFWTMLALLAVVAIGGCSASRPADTSVSRTPAAPRQGDEIVAAGKLFRIGAPVVLWTDPGGYNAYRIAPNLKDPATPRIGTREQTLSDAELKQVQTGGWPLPLLQQKVDQFVLHYDVAGTSRSCFKVLHEQRGLSVHFMLDLDGTIYQTCDLQERTFHATKANPRSIGIEIANMGAYTNPVPLKEWYAKGPDGRTVLTIPKRLGDGGVRDKSAILRPDRNEMVAGPIHGVTYRQYDLTPQQYASLTRLVAALGTVFPRITVDYPKDTGGRLITTDLTDAQWRAYTGVLGHYHVQHNKQDPGPAFQWDRVIAQARQLMSAEALRRNDSMRGQAVPVREKRAALGE</sequence>
<keyword evidence="3" id="KW-0378">Hydrolase</keyword>
<evidence type="ECO:0000256" key="3">
    <source>
        <dbReference type="ARBA" id="ARBA00022801"/>
    </source>
</evidence>
<dbReference type="PANTHER" id="PTHR30417:SF1">
    <property type="entry name" value="N-ACETYLMURAMOYL-L-ALANINE AMIDASE AMID"/>
    <property type="match status" value="1"/>
</dbReference>
<feature type="domain" description="N-acetylmuramoyl-L-alanine amidase" evidence="5">
    <location>
        <begin position="115"/>
        <end position="311"/>
    </location>
</feature>
<dbReference type="KEGG" id="hbs:IPV69_23595"/>
<evidence type="ECO:0000256" key="4">
    <source>
        <dbReference type="ARBA" id="ARBA00023316"/>
    </source>
</evidence>
<accession>A0A7M2WUJ2</accession>
<keyword evidence="7" id="KW-1185">Reference proteome</keyword>
<gene>
    <name evidence="6" type="ORF">IPV69_23595</name>
</gene>
<dbReference type="GO" id="GO:0008745">
    <property type="term" value="F:N-acetylmuramoyl-L-alanine amidase activity"/>
    <property type="evidence" value="ECO:0007669"/>
    <property type="project" value="UniProtKB-EC"/>
</dbReference>
<dbReference type="Pfam" id="PF01510">
    <property type="entry name" value="Amidase_2"/>
    <property type="match status" value="1"/>
</dbReference>
<dbReference type="Gene3D" id="3.40.80.10">
    <property type="entry name" value="Peptidoglycan recognition protein-like"/>
    <property type="match status" value="1"/>
</dbReference>
<dbReference type="GO" id="GO:0009254">
    <property type="term" value="P:peptidoglycan turnover"/>
    <property type="evidence" value="ECO:0007669"/>
    <property type="project" value="TreeGrafter"/>
</dbReference>
<keyword evidence="4" id="KW-0961">Cell wall biogenesis/degradation</keyword>
<evidence type="ECO:0000256" key="2">
    <source>
        <dbReference type="ARBA" id="ARBA00011901"/>
    </source>
</evidence>
<evidence type="ECO:0000259" key="5">
    <source>
        <dbReference type="Pfam" id="PF01510"/>
    </source>
</evidence>
<dbReference type="GO" id="GO:0009253">
    <property type="term" value="P:peptidoglycan catabolic process"/>
    <property type="evidence" value="ECO:0007669"/>
    <property type="project" value="InterPro"/>
</dbReference>
<dbReference type="RefSeq" id="WP_206292186.1">
    <property type="nucleotide sequence ID" value="NZ_CP063458.1"/>
</dbReference>
<evidence type="ECO:0000313" key="7">
    <source>
        <dbReference type="Proteomes" id="UP000593765"/>
    </source>
</evidence>
<dbReference type="AlphaFoldDB" id="A0A7M2WUJ2"/>
<comment type="catalytic activity">
    <reaction evidence="1">
        <text>Hydrolyzes the link between N-acetylmuramoyl residues and L-amino acid residues in certain cell-wall glycopeptides.</text>
        <dbReference type="EC" id="3.5.1.28"/>
    </reaction>
</comment>
<proteinExistence type="predicted"/>
<organism evidence="6 7">
    <name type="scientific">Humisphaera borealis</name>
    <dbReference type="NCBI Taxonomy" id="2807512"/>
    <lineage>
        <taxon>Bacteria</taxon>
        <taxon>Pseudomonadati</taxon>
        <taxon>Planctomycetota</taxon>
        <taxon>Phycisphaerae</taxon>
        <taxon>Tepidisphaerales</taxon>
        <taxon>Tepidisphaeraceae</taxon>
        <taxon>Humisphaera</taxon>
    </lineage>
</organism>
<protein>
    <recommendedName>
        <fullName evidence="2">N-acetylmuramoyl-L-alanine amidase</fullName>
        <ecNumber evidence="2">3.5.1.28</ecNumber>
    </recommendedName>
</protein>
<dbReference type="Proteomes" id="UP000593765">
    <property type="component" value="Chromosome"/>
</dbReference>
<dbReference type="CDD" id="cd06583">
    <property type="entry name" value="PGRP"/>
    <property type="match status" value="1"/>
</dbReference>
<reference evidence="6 7" key="1">
    <citation type="submission" date="2020-10" db="EMBL/GenBank/DDBJ databases">
        <title>Wide distribution of Phycisphaera-like planctomycetes from WD2101 soil group in peatlands and genome analysis of the first cultivated representative.</title>
        <authorList>
            <person name="Dedysh S.N."/>
            <person name="Beletsky A.V."/>
            <person name="Ivanova A."/>
            <person name="Kulichevskaya I.S."/>
            <person name="Suzina N.E."/>
            <person name="Philippov D.A."/>
            <person name="Rakitin A.L."/>
            <person name="Mardanov A.V."/>
            <person name="Ravin N.V."/>
        </authorList>
    </citation>
    <scope>NUCLEOTIDE SEQUENCE [LARGE SCALE GENOMIC DNA]</scope>
    <source>
        <strain evidence="6 7">M1803</strain>
    </source>
</reference>
<dbReference type="GO" id="GO:0071555">
    <property type="term" value="P:cell wall organization"/>
    <property type="evidence" value="ECO:0007669"/>
    <property type="project" value="UniProtKB-KW"/>
</dbReference>
<dbReference type="InterPro" id="IPR051206">
    <property type="entry name" value="NAMLAA_amidase_2"/>
</dbReference>
<evidence type="ECO:0000256" key="1">
    <source>
        <dbReference type="ARBA" id="ARBA00001561"/>
    </source>
</evidence>
<dbReference type="PANTHER" id="PTHR30417">
    <property type="entry name" value="N-ACETYLMURAMOYL-L-ALANINE AMIDASE AMID"/>
    <property type="match status" value="1"/>
</dbReference>
<dbReference type="EMBL" id="CP063458">
    <property type="protein sequence ID" value="QOV89166.1"/>
    <property type="molecule type" value="Genomic_DNA"/>
</dbReference>